<keyword evidence="1" id="KW-0732">Signal</keyword>
<evidence type="ECO:0000256" key="1">
    <source>
        <dbReference type="SAM" id="SignalP"/>
    </source>
</evidence>
<evidence type="ECO:0000313" key="2">
    <source>
        <dbReference type="EMBL" id="RMB57680.1"/>
    </source>
</evidence>
<name>A0A3M0FY63_9FLAO</name>
<proteinExistence type="predicted"/>
<feature type="signal peptide" evidence="1">
    <location>
        <begin position="1"/>
        <end position="21"/>
    </location>
</feature>
<protein>
    <submittedName>
        <fullName evidence="2">Outer membrane lipoprotein-sorting protein</fullName>
    </submittedName>
</protein>
<keyword evidence="3" id="KW-1185">Reference proteome</keyword>
<sequence length="251" mass="27760">MKTIKLFVALALFAFAGVSQAQTADEIISNYFENTGGMDKWMALEGVKFEGAVQVQGMELPMTMIQTKDGKQMSKAEFQGMTFYQGVFDGETMWSTNQMTMAAEKSDAETTANAKLDMNDFGDPFLGYKEKGYEVELLGKETVEGTETFKIKLTKEPIMADGQEVPSVSYYFFDTENFVPIVVEQELMSGPGKGMTSQTKLSDYQEVDGLYFPHSIMAGAKGQPGGQEVVIKTIELNPEVSADMFAFPEKQ</sequence>
<organism evidence="2 3">
    <name type="scientific">Dokdonia sinensis</name>
    <dbReference type="NCBI Taxonomy" id="2479847"/>
    <lineage>
        <taxon>Bacteria</taxon>
        <taxon>Pseudomonadati</taxon>
        <taxon>Bacteroidota</taxon>
        <taxon>Flavobacteriia</taxon>
        <taxon>Flavobacteriales</taxon>
        <taxon>Flavobacteriaceae</taxon>
        <taxon>Dokdonia</taxon>
    </lineage>
</organism>
<dbReference type="RefSeq" id="WP_121917787.1">
    <property type="nucleotide sequence ID" value="NZ_REFV01000010.1"/>
</dbReference>
<comment type="caution">
    <text evidence="2">The sequence shown here is derived from an EMBL/GenBank/DDBJ whole genome shotgun (WGS) entry which is preliminary data.</text>
</comment>
<gene>
    <name evidence="2" type="ORF">EAX61_11255</name>
</gene>
<dbReference type="AlphaFoldDB" id="A0A3M0FY63"/>
<dbReference type="EMBL" id="REFV01000010">
    <property type="protein sequence ID" value="RMB57680.1"/>
    <property type="molecule type" value="Genomic_DNA"/>
</dbReference>
<feature type="chain" id="PRO_5018336595" evidence="1">
    <location>
        <begin position="22"/>
        <end position="251"/>
    </location>
</feature>
<accession>A0A3M0FY63</accession>
<dbReference type="Gene3D" id="2.50.20.10">
    <property type="entry name" value="Lipoprotein localisation LolA/LolB/LppX"/>
    <property type="match status" value="1"/>
</dbReference>
<dbReference type="OrthoDB" id="128937at2"/>
<dbReference type="Proteomes" id="UP000281985">
    <property type="component" value="Unassembled WGS sequence"/>
</dbReference>
<reference evidence="2 3" key="1">
    <citation type="submission" date="2018-10" db="EMBL/GenBank/DDBJ databases">
        <title>Dokdonia luteus sp. nov., isolated from sea water.</title>
        <authorList>
            <person name="Zhou L.Y."/>
            <person name="Du Z.J."/>
        </authorList>
    </citation>
    <scope>NUCLEOTIDE SEQUENCE [LARGE SCALE GENOMIC DNA]</scope>
    <source>
        <strain evidence="2 3">SH27</strain>
    </source>
</reference>
<keyword evidence="2" id="KW-0449">Lipoprotein</keyword>
<evidence type="ECO:0000313" key="3">
    <source>
        <dbReference type="Proteomes" id="UP000281985"/>
    </source>
</evidence>